<dbReference type="Pfam" id="PF24864">
    <property type="entry name" value="DUF7730"/>
    <property type="match status" value="1"/>
</dbReference>
<dbReference type="KEGG" id="pchm:VFPPC_04024"/>
<evidence type="ECO:0000313" key="2">
    <source>
        <dbReference type="EMBL" id="OAQ67662.2"/>
    </source>
</evidence>
<keyword evidence="3" id="KW-1185">Reference proteome</keyword>
<comment type="caution">
    <text evidence="2">The sequence shown here is derived from an EMBL/GenBank/DDBJ whole genome shotgun (WGS) entry which is preliminary data.</text>
</comment>
<dbReference type="STRING" id="1380566.A0A179FPZ8"/>
<accession>A0A179FPZ8</accession>
<name>A0A179FPZ8_METCM</name>
<dbReference type="RefSeq" id="XP_022284438.1">
    <property type="nucleotide sequence ID" value="XM_022428373.1"/>
</dbReference>
<reference evidence="2 3" key="1">
    <citation type="journal article" date="2016" name="PLoS Pathog.">
        <title>Biosynthesis of antibiotic leucinostatins in bio-control fungus Purpureocillium lilacinum and their inhibition on phytophthora revealed by genome mining.</title>
        <authorList>
            <person name="Wang G."/>
            <person name="Liu Z."/>
            <person name="Lin R."/>
            <person name="Li E."/>
            <person name="Mao Z."/>
            <person name="Ling J."/>
            <person name="Yang Y."/>
            <person name="Yin W.B."/>
            <person name="Xie B."/>
        </authorList>
    </citation>
    <scope>NUCLEOTIDE SEQUENCE [LARGE SCALE GENOMIC DNA]</scope>
    <source>
        <strain evidence="2">170</strain>
    </source>
</reference>
<protein>
    <recommendedName>
        <fullName evidence="1">DUF7730 domain-containing protein</fullName>
    </recommendedName>
</protein>
<feature type="domain" description="DUF7730" evidence="1">
    <location>
        <begin position="64"/>
        <end position="250"/>
    </location>
</feature>
<dbReference type="OrthoDB" id="4935424at2759"/>
<gene>
    <name evidence="2" type="ORF">VFPPC_04024</name>
</gene>
<evidence type="ECO:0000313" key="3">
    <source>
        <dbReference type="Proteomes" id="UP000078397"/>
    </source>
</evidence>
<dbReference type="PANTHER" id="PTHR38790">
    <property type="entry name" value="2EXR DOMAIN-CONTAINING PROTEIN-RELATED"/>
    <property type="match status" value="1"/>
</dbReference>
<evidence type="ECO:0000259" key="1">
    <source>
        <dbReference type="Pfam" id="PF24864"/>
    </source>
</evidence>
<organism evidence="2 3">
    <name type="scientific">Pochonia chlamydosporia 170</name>
    <dbReference type="NCBI Taxonomy" id="1380566"/>
    <lineage>
        <taxon>Eukaryota</taxon>
        <taxon>Fungi</taxon>
        <taxon>Dikarya</taxon>
        <taxon>Ascomycota</taxon>
        <taxon>Pezizomycotina</taxon>
        <taxon>Sordariomycetes</taxon>
        <taxon>Hypocreomycetidae</taxon>
        <taxon>Hypocreales</taxon>
        <taxon>Clavicipitaceae</taxon>
        <taxon>Pochonia</taxon>
    </lineage>
</organism>
<proteinExistence type="predicted"/>
<sequence>MPNKLSDWIHRKAAQRQHNGKENAHNERQNSLKELCLSNIASNTHRRPLTPTAQFRPDSDWTRNNGSFFELPANIREKIITAAFGDRGLHLVLEYRQAYQRNLQSHAGFWPGQSARGPSSDVEWDTSSIKTWKWRSCVCHRERPTRKWSAMHISLDGCLQGEPMSCAYWQIGEPMPGKCLVGVMGWLLSCRQSYTETIGLLYSSNIFKFDDWSDMLRYLPQLILPQRRASLRHVEIRYCMRGKTVADTTREDASPFDVLLRSMSQVEMVHISLYGGDLKPLDKKPQMDKNDLKRQRMIYDAGERWTQISSDGRLKHLYLPLPSCVYSRWQEASSRQSNQSTHDYPSPRFWRAVNMLPPSPKDATATPSTQAAGYWIVQGVDDYIPRESHCFQPN</sequence>
<dbReference type="GeneID" id="28847434"/>
<dbReference type="EMBL" id="LSBJ02000003">
    <property type="protein sequence ID" value="OAQ67662.2"/>
    <property type="molecule type" value="Genomic_DNA"/>
</dbReference>
<dbReference type="Proteomes" id="UP000078397">
    <property type="component" value="Unassembled WGS sequence"/>
</dbReference>
<dbReference type="InterPro" id="IPR056632">
    <property type="entry name" value="DUF7730"/>
</dbReference>
<dbReference type="AlphaFoldDB" id="A0A179FPZ8"/>